<evidence type="ECO:0000256" key="1">
    <source>
        <dbReference type="ARBA" id="ARBA00003416"/>
    </source>
</evidence>
<accession>N0DXV7</accession>
<keyword evidence="7" id="KW-1185">Reference proteome</keyword>
<gene>
    <name evidence="6" type="ORF">BN10_130052</name>
</gene>
<sequence>MGGARVGGMEIPIVAVLTACAGLVGFLIARVGYAARLAAATTEAALLRERVDDLEAALAQDQEAAALLAPLRDTLGRVEAQVSGLERERAEQFGSIHQALRRVESGTGELSRTTANLVGSLRSSTVRGAWGEVQLRRVLELAGMLARCDFEEQVSTTTIHGAVVRPDVVVRLPGHRQLVVDAKAPMMAFLDAQADGLDEEARDDLLADHARALRAHVAGLARKEYWSAFEATPELVVCFVPSDAVLAAALARDPALHEWALDSKVALVGPATLLALLRTAALAWQQDAVTASAAEVSRLGRDLYARLSTLGEHTARLGRSLTSSVEAYNAFVGTMESRVLVSARRMNDLGIVSTRLPDTAPLDATPRVLTAAELIDAAVAQDARPELDLGLTPDSGSAAQEVG</sequence>
<dbReference type="GO" id="GO:0006310">
    <property type="term" value="P:DNA recombination"/>
    <property type="evidence" value="ECO:0007669"/>
    <property type="project" value="UniProtKB-KW"/>
</dbReference>
<dbReference type="EMBL" id="CAIZ01000035">
    <property type="protein sequence ID" value="CCH69038.1"/>
    <property type="molecule type" value="Genomic_DNA"/>
</dbReference>
<evidence type="ECO:0000256" key="3">
    <source>
        <dbReference type="ARBA" id="ARBA00023054"/>
    </source>
</evidence>
<dbReference type="PANTHER" id="PTHR30563:SF0">
    <property type="entry name" value="DNA RECOMBINATION PROTEIN RMUC"/>
    <property type="match status" value="1"/>
</dbReference>
<evidence type="ECO:0000313" key="7">
    <source>
        <dbReference type="Proteomes" id="UP000013167"/>
    </source>
</evidence>
<evidence type="ECO:0000313" key="6">
    <source>
        <dbReference type="EMBL" id="CCH69038.1"/>
    </source>
</evidence>
<dbReference type="Proteomes" id="UP000013167">
    <property type="component" value="Unassembled WGS sequence"/>
</dbReference>
<keyword evidence="4" id="KW-0233">DNA recombination</keyword>
<evidence type="ECO:0000256" key="5">
    <source>
        <dbReference type="SAM" id="Coils"/>
    </source>
</evidence>
<dbReference type="PANTHER" id="PTHR30563">
    <property type="entry name" value="DNA RECOMBINATION PROTEIN RMUC"/>
    <property type="match status" value="1"/>
</dbReference>
<evidence type="ECO:0000256" key="2">
    <source>
        <dbReference type="ARBA" id="ARBA00009840"/>
    </source>
</evidence>
<name>N0DXV7_9MICO</name>
<reference evidence="6 7" key="1">
    <citation type="journal article" date="2013" name="ISME J.">
        <title>A metabolic model for members of the genus Tetrasphaera involved in enhanced biological phosphorus removal.</title>
        <authorList>
            <person name="Kristiansen R."/>
            <person name="Nguyen H.T.T."/>
            <person name="Saunders A.M."/>
            <person name="Nielsen J.L."/>
            <person name="Wimmer R."/>
            <person name="Le V.Q."/>
            <person name="McIlroy S.J."/>
            <person name="Petrovski S."/>
            <person name="Seviour R.J."/>
            <person name="Calteau A."/>
            <person name="Nielsen K.L."/>
            <person name="Nielsen P.H."/>
        </authorList>
    </citation>
    <scope>NUCLEOTIDE SEQUENCE [LARGE SCALE GENOMIC DNA]</scope>
    <source>
        <strain evidence="6 7">Lp2</strain>
    </source>
</reference>
<dbReference type="eggNOG" id="COG1322">
    <property type="taxonomic scope" value="Bacteria"/>
</dbReference>
<comment type="function">
    <text evidence="1">Involved in DNA recombination.</text>
</comment>
<dbReference type="Pfam" id="PF02646">
    <property type="entry name" value="RmuC"/>
    <property type="match status" value="1"/>
</dbReference>
<keyword evidence="3 5" id="KW-0175">Coiled coil</keyword>
<dbReference type="InterPro" id="IPR003798">
    <property type="entry name" value="DNA_recombination_RmuC"/>
</dbReference>
<proteinExistence type="inferred from homology"/>
<dbReference type="HOGENOM" id="CLU_024057_1_1_11"/>
<evidence type="ECO:0000256" key="4">
    <source>
        <dbReference type="ARBA" id="ARBA00023172"/>
    </source>
</evidence>
<dbReference type="AlphaFoldDB" id="N0DXV7"/>
<organism evidence="6 7">
    <name type="scientific">Phycicoccus elongatus Lp2</name>
    <dbReference type="NCBI Taxonomy" id="1193181"/>
    <lineage>
        <taxon>Bacteria</taxon>
        <taxon>Bacillati</taxon>
        <taxon>Actinomycetota</taxon>
        <taxon>Actinomycetes</taxon>
        <taxon>Micrococcales</taxon>
        <taxon>Intrasporangiaceae</taxon>
        <taxon>Phycicoccus</taxon>
    </lineage>
</organism>
<protein>
    <submittedName>
        <fullName evidence="6">DNA recombination protein RmuC-like</fullName>
    </submittedName>
</protein>
<comment type="caution">
    <text evidence="6">The sequence shown here is derived from an EMBL/GenBank/DDBJ whole genome shotgun (WGS) entry which is preliminary data.</text>
</comment>
<comment type="similarity">
    <text evidence="2">Belongs to the RmuC family.</text>
</comment>
<feature type="coiled-coil region" evidence="5">
    <location>
        <begin position="37"/>
        <end position="64"/>
    </location>
</feature>